<sequence>MPKIRSSFCNKIREWISTANTDTEVFTTDGKIVFCNPCGKSIVCERKSQVDQHIKTVIVIKKLETQNMTLHESISIINETKEKINSIPGSKGATLATKLNELSNKNEGLKILRKINSVLFGENVQLEDLYQDPTIL</sequence>
<keyword evidence="2" id="KW-1185">Reference proteome</keyword>
<accession>A0A8R2HA71</accession>
<dbReference type="EnsemblMetazoa" id="XM_016808014.2">
    <property type="protein sequence ID" value="XP_016663503.1"/>
    <property type="gene ID" value="LOC107884910"/>
</dbReference>
<dbReference type="OrthoDB" id="6625366at2759"/>
<proteinExistence type="predicted"/>
<reference evidence="2" key="1">
    <citation type="submission" date="2010-06" db="EMBL/GenBank/DDBJ databases">
        <authorList>
            <person name="Jiang H."/>
            <person name="Abraham K."/>
            <person name="Ali S."/>
            <person name="Alsbrooks S.L."/>
            <person name="Anim B.N."/>
            <person name="Anosike U.S."/>
            <person name="Attaway T."/>
            <person name="Bandaranaike D.P."/>
            <person name="Battles P.K."/>
            <person name="Bell S.N."/>
            <person name="Bell A.V."/>
            <person name="Beltran B."/>
            <person name="Bickham C."/>
            <person name="Bustamante Y."/>
            <person name="Caleb T."/>
            <person name="Canada A."/>
            <person name="Cardenas V."/>
            <person name="Carter K."/>
            <person name="Chacko J."/>
            <person name="Chandrabose M.N."/>
            <person name="Chavez D."/>
            <person name="Chavez A."/>
            <person name="Chen L."/>
            <person name="Chu H.-S."/>
            <person name="Claassen K.J."/>
            <person name="Cockrell R."/>
            <person name="Collins M."/>
            <person name="Cooper J.A."/>
            <person name="Cree A."/>
            <person name="Curry S.M."/>
            <person name="Da Y."/>
            <person name="Dao M.D."/>
            <person name="Das B."/>
            <person name="Davila M.-L."/>
            <person name="Davy-Carroll L."/>
            <person name="Denson S."/>
            <person name="Dinh H."/>
            <person name="Ebong V.E."/>
            <person name="Edwards J.R."/>
            <person name="Egan A."/>
            <person name="El-Daye J."/>
            <person name="Escobedo L."/>
            <person name="Fernandez S."/>
            <person name="Fernando P.R."/>
            <person name="Flagg N."/>
            <person name="Forbes L.D."/>
            <person name="Fowler R.G."/>
            <person name="Fu Q."/>
            <person name="Gabisi R.A."/>
            <person name="Ganer J."/>
            <person name="Garbino Pronczuk A."/>
            <person name="Garcia R.M."/>
            <person name="Garner T."/>
            <person name="Garrett T.E."/>
            <person name="Gonzalez D.A."/>
            <person name="Hamid H."/>
            <person name="Hawkins E.S."/>
            <person name="Hirani K."/>
            <person name="Hogues M.E."/>
            <person name="Hollins B."/>
            <person name="Hsiao C.-H."/>
            <person name="Jabil R."/>
            <person name="James M.L."/>
            <person name="Jhangiani S.N."/>
            <person name="Johnson B."/>
            <person name="Johnson Q."/>
            <person name="Joshi V."/>
            <person name="Kalu J.B."/>
            <person name="Kam C."/>
            <person name="Kashfia A."/>
            <person name="Keebler J."/>
            <person name="Kisamo H."/>
            <person name="Kovar C.L."/>
            <person name="Lago L.A."/>
            <person name="Lai C.-Y."/>
            <person name="Laidlaw J."/>
            <person name="Lara F."/>
            <person name="Le T.-K."/>
            <person name="Lee S.L."/>
            <person name="Legall F.H."/>
            <person name="Lemon S.J."/>
            <person name="Lewis L.R."/>
            <person name="Li B."/>
            <person name="Liu Y."/>
            <person name="Liu Y.-S."/>
            <person name="Lopez J."/>
            <person name="Lozado R.J."/>
            <person name="Lu J."/>
            <person name="Madu R.C."/>
            <person name="Maheshwari M."/>
            <person name="Maheshwari R."/>
            <person name="Malloy K."/>
            <person name="Martinez E."/>
            <person name="Mathew T."/>
            <person name="Mercado I.C."/>
            <person name="Mercado C."/>
            <person name="Meyer B."/>
            <person name="Montgomery K."/>
            <person name="Morgan M.B."/>
            <person name="Munidasa M."/>
            <person name="Nazareth L.V."/>
            <person name="Nelson J."/>
            <person name="Ng B.M."/>
            <person name="Nguyen N.B."/>
            <person name="Nguyen P.Q."/>
            <person name="Nguyen T."/>
            <person name="Obregon M."/>
            <person name="Okwuonu G.O."/>
            <person name="Onwere C.G."/>
            <person name="Orozco G."/>
            <person name="Parra A."/>
            <person name="Patel S."/>
            <person name="Patil S."/>
            <person name="Perez A."/>
            <person name="Perez Y."/>
            <person name="Pham C."/>
            <person name="Primus E.L."/>
            <person name="Pu L.-L."/>
            <person name="Puazo M."/>
            <person name="Qin X."/>
            <person name="Quiroz J.B."/>
            <person name="Reese J."/>
            <person name="Richards S."/>
            <person name="Rives C.M."/>
            <person name="Robberts R."/>
            <person name="Ruiz S.J."/>
            <person name="Ruiz M.J."/>
            <person name="Santibanez J."/>
            <person name="Schneider B.W."/>
            <person name="Sisson I."/>
            <person name="Smith M."/>
            <person name="Sodergren E."/>
            <person name="Song X.-Z."/>
            <person name="Song B.B."/>
            <person name="Summersgill H."/>
            <person name="Thelus R."/>
            <person name="Thornton R.D."/>
            <person name="Trejos Z.Y."/>
            <person name="Usmani K."/>
            <person name="Vattathil S."/>
            <person name="Villasana D."/>
            <person name="Walker D.L."/>
            <person name="Wang S."/>
            <person name="Wang K."/>
            <person name="White C.S."/>
            <person name="Williams A.C."/>
            <person name="Williamson J."/>
            <person name="Wilson K."/>
            <person name="Woghiren I.O."/>
            <person name="Woodworth J.R."/>
            <person name="Worley K.C."/>
            <person name="Wright R.A."/>
            <person name="Wu W."/>
            <person name="Young L."/>
            <person name="Zhang L."/>
            <person name="Zhang J."/>
            <person name="Zhu Y."/>
            <person name="Muzny D.M."/>
            <person name="Weinstock G."/>
            <person name="Gibbs R.A."/>
        </authorList>
    </citation>
    <scope>NUCLEOTIDE SEQUENCE [LARGE SCALE GENOMIC DNA]</scope>
    <source>
        <strain evidence="2">LSR1</strain>
    </source>
</reference>
<evidence type="ECO:0000313" key="2">
    <source>
        <dbReference type="Proteomes" id="UP000007819"/>
    </source>
</evidence>
<evidence type="ECO:0000313" key="1">
    <source>
        <dbReference type="EnsemblMetazoa" id="XP_016663503.1"/>
    </source>
</evidence>
<organism evidence="1 2">
    <name type="scientific">Acyrthosiphon pisum</name>
    <name type="common">Pea aphid</name>
    <dbReference type="NCBI Taxonomy" id="7029"/>
    <lineage>
        <taxon>Eukaryota</taxon>
        <taxon>Metazoa</taxon>
        <taxon>Ecdysozoa</taxon>
        <taxon>Arthropoda</taxon>
        <taxon>Hexapoda</taxon>
        <taxon>Insecta</taxon>
        <taxon>Pterygota</taxon>
        <taxon>Neoptera</taxon>
        <taxon>Paraneoptera</taxon>
        <taxon>Hemiptera</taxon>
        <taxon>Sternorrhyncha</taxon>
        <taxon>Aphidomorpha</taxon>
        <taxon>Aphidoidea</taxon>
        <taxon>Aphididae</taxon>
        <taxon>Macrosiphini</taxon>
        <taxon>Acyrthosiphon</taxon>
    </lineage>
</organism>
<dbReference type="GeneID" id="107884910"/>
<name>A0A8R2HA71_ACYPI</name>
<reference evidence="1" key="2">
    <citation type="submission" date="2022-06" db="UniProtKB">
        <authorList>
            <consortium name="EnsemblMetazoa"/>
        </authorList>
    </citation>
    <scope>IDENTIFICATION</scope>
</reference>
<protein>
    <submittedName>
        <fullName evidence="1">Uncharacterized protein</fullName>
    </submittedName>
</protein>
<dbReference type="RefSeq" id="XP_016663503.1">
    <property type="nucleotide sequence ID" value="XM_016808014.2"/>
</dbReference>
<dbReference type="AlphaFoldDB" id="A0A8R2HA71"/>
<dbReference type="KEGG" id="api:107884910"/>
<dbReference type="Proteomes" id="UP000007819">
    <property type="component" value="Chromosome X"/>
</dbReference>